<accession>A0ABX1DLG8</accession>
<comment type="caution">
    <text evidence="2">The sequence shown here is derived from an EMBL/GenBank/DDBJ whole genome shotgun (WGS) entry which is preliminary data.</text>
</comment>
<keyword evidence="1" id="KW-0472">Membrane</keyword>
<dbReference type="Proteomes" id="UP000760545">
    <property type="component" value="Unassembled WGS sequence"/>
</dbReference>
<evidence type="ECO:0000313" key="2">
    <source>
        <dbReference type="EMBL" id="NJX17503.1"/>
    </source>
</evidence>
<feature type="non-terminal residue" evidence="2">
    <location>
        <position position="68"/>
    </location>
</feature>
<keyword evidence="1" id="KW-0812">Transmembrane</keyword>
<evidence type="ECO:0000313" key="3">
    <source>
        <dbReference type="Proteomes" id="UP000760545"/>
    </source>
</evidence>
<sequence length="68" mass="7578">MENKPVNKTNSNSYTFIFAIVMVVVVGVVLAFAATSLQPKQYENARQEKMQNILATVGIQTERSEAEE</sequence>
<evidence type="ECO:0000256" key="1">
    <source>
        <dbReference type="SAM" id="Phobius"/>
    </source>
</evidence>
<dbReference type="EMBL" id="JAAVJS010000715">
    <property type="protein sequence ID" value="NJX17503.1"/>
    <property type="molecule type" value="Genomic_DNA"/>
</dbReference>
<gene>
    <name evidence="2" type="ORF">HC176_18700</name>
</gene>
<keyword evidence="3" id="KW-1185">Reference proteome</keyword>
<name>A0ABX1DLG8_9FLAO</name>
<organism evidence="2 3">
    <name type="scientific">Tamlana crocina</name>
    <dbReference type="NCBI Taxonomy" id="393006"/>
    <lineage>
        <taxon>Bacteria</taxon>
        <taxon>Pseudomonadati</taxon>
        <taxon>Bacteroidota</taxon>
        <taxon>Flavobacteriia</taxon>
        <taxon>Flavobacteriales</taxon>
        <taxon>Flavobacteriaceae</taxon>
        <taxon>Tamlana</taxon>
    </lineage>
</organism>
<protein>
    <submittedName>
        <fullName evidence="2">NADH:ubiquinone reductase (Na(+)-transporting) subunit C</fullName>
    </submittedName>
</protein>
<keyword evidence="1" id="KW-1133">Transmembrane helix</keyword>
<feature type="transmembrane region" description="Helical" evidence="1">
    <location>
        <begin position="14"/>
        <end position="37"/>
    </location>
</feature>
<proteinExistence type="predicted"/>
<reference evidence="2 3" key="1">
    <citation type="submission" date="2020-03" db="EMBL/GenBank/DDBJ databases">
        <title>Tamlana sp. nov, isolated from XXX.</title>
        <authorList>
            <person name="Cao W.R."/>
        </authorList>
    </citation>
    <scope>NUCLEOTIDE SEQUENCE [LARGE SCALE GENOMIC DNA]</scope>
    <source>
        <strain evidence="2 3">HST1-43</strain>
    </source>
</reference>